<dbReference type="PIRSF" id="PIRSF000332">
    <property type="entry name" value="FMO"/>
    <property type="match status" value="1"/>
</dbReference>
<keyword evidence="2 6" id="KW-0285">Flavoprotein</keyword>
<protein>
    <recommendedName>
        <fullName evidence="6">Flavin-containing monooxygenase</fullName>
        <ecNumber evidence="6">1.-.-.-</ecNumber>
    </recommendedName>
</protein>
<dbReference type="PRINTS" id="PR00370">
    <property type="entry name" value="FMOXYGENASE"/>
</dbReference>
<dbReference type="RefSeq" id="XP_014663143.1">
    <property type="nucleotide sequence ID" value="XM_014807657.1"/>
</dbReference>
<feature type="transmembrane region" description="Helical" evidence="7">
    <location>
        <begin position="305"/>
        <end position="331"/>
    </location>
</feature>
<evidence type="ECO:0000256" key="3">
    <source>
        <dbReference type="ARBA" id="ARBA00022827"/>
    </source>
</evidence>
<dbReference type="InterPro" id="IPR000960">
    <property type="entry name" value="Flavin_mOase"/>
</dbReference>
<comment type="similarity">
    <text evidence="1 6">Belongs to the FMO family.</text>
</comment>
<dbReference type="PANTHER" id="PTHR23023">
    <property type="entry name" value="DIMETHYLANILINE MONOOXYGENASE"/>
    <property type="match status" value="1"/>
</dbReference>
<evidence type="ECO:0000256" key="5">
    <source>
        <dbReference type="ARBA" id="ARBA00023002"/>
    </source>
</evidence>
<keyword evidence="7" id="KW-0472">Membrane</keyword>
<keyword evidence="7" id="KW-1133">Transmembrane helix</keyword>
<reference evidence="9" key="1">
    <citation type="submission" date="2025-08" db="UniProtKB">
        <authorList>
            <consortium name="RefSeq"/>
        </authorList>
    </citation>
    <scope>IDENTIFICATION</scope>
</reference>
<organism evidence="8 9">
    <name type="scientific">Priapulus caudatus</name>
    <name type="common">Priapulid worm</name>
    <dbReference type="NCBI Taxonomy" id="37621"/>
    <lineage>
        <taxon>Eukaryota</taxon>
        <taxon>Metazoa</taxon>
        <taxon>Ecdysozoa</taxon>
        <taxon>Scalidophora</taxon>
        <taxon>Priapulida</taxon>
        <taxon>Priapulimorpha</taxon>
        <taxon>Priapulimorphida</taxon>
        <taxon>Priapulidae</taxon>
        <taxon>Priapulus</taxon>
    </lineage>
</organism>
<dbReference type="EC" id="1.-.-.-" evidence="6"/>
<dbReference type="Gene3D" id="3.50.50.60">
    <property type="entry name" value="FAD/NAD(P)-binding domain"/>
    <property type="match status" value="2"/>
</dbReference>
<dbReference type="InterPro" id="IPR050346">
    <property type="entry name" value="FMO-like"/>
</dbReference>
<sequence length="430" mass="48427">MPAITRVAVIGAGAAGICVSRFLAARRDIFDHVVYELSENIGGTWVYTDRTGKDEHGFNIHSSMYKYLRTNFPKELMGYPDTDFNPDLPSYASHWDVKDYLDDYAQKYDVLDHVQFSTVVTKVVPVGNTANAKWEVTVRHLQTDVEEKHVYDAVFICNGHYSVPRMPDLPGADTFTGKILHSHSYREPSVFEGQTVVCLGAGPSGTDIGLEVATVASHVVLSHNKTPFVCPLPDNLEQLPGIERLEGDTVVFIGGARRRADVVLFCTGYEYTYPFLSSACGVVVEEKMRVTPMFKHCINIHHPSMFFIGLPILSLPFVIFHYQVLFALAVLEGKVTLPTKDQMLAEEEADLQKRLVMGWKRSYAHKMGGDFQEEYLADLAKLSKTKPFPAVKNSLYRFSLEMCFTNLMTFKKITYELLDEEIFKFAQAEG</sequence>
<keyword evidence="4" id="KW-0521">NADP</keyword>
<accession>A0ABM1DT72</accession>
<dbReference type="Pfam" id="PF00743">
    <property type="entry name" value="FMO-like"/>
    <property type="match status" value="2"/>
</dbReference>
<gene>
    <name evidence="9" type="primary">LOC106805887</name>
</gene>
<dbReference type="InterPro" id="IPR036188">
    <property type="entry name" value="FAD/NAD-bd_sf"/>
</dbReference>
<dbReference type="Proteomes" id="UP000695022">
    <property type="component" value="Unplaced"/>
</dbReference>
<keyword evidence="8" id="KW-1185">Reference proteome</keyword>
<evidence type="ECO:0000256" key="6">
    <source>
        <dbReference type="RuleBase" id="RU361177"/>
    </source>
</evidence>
<dbReference type="SUPFAM" id="SSF51905">
    <property type="entry name" value="FAD/NAD(P)-binding domain"/>
    <property type="match status" value="2"/>
</dbReference>
<proteinExistence type="inferred from homology"/>
<evidence type="ECO:0000256" key="1">
    <source>
        <dbReference type="ARBA" id="ARBA00009183"/>
    </source>
</evidence>
<dbReference type="GeneID" id="106805887"/>
<evidence type="ECO:0000256" key="7">
    <source>
        <dbReference type="SAM" id="Phobius"/>
    </source>
</evidence>
<keyword evidence="3 6" id="KW-0274">FAD</keyword>
<evidence type="ECO:0000313" key="9">
    <source>
        <dbReference type="RefSeq" id="XP_014663143.1"/>
    </source>
</evidence>
<comment type="cofactor">
    <cofactor evidence="6">
        <name>FAD</name>
        <dbReference type="ChEBI" id="CHEBI:57692"/>
    </cofactor>
</comment>
<evidence type="ECO:0000256" key="4">
    <source>
        <dbReference type="ARBA" id="ARBA00022857"/>
    </source>
</evidence>
<keyword evidence="7" id="KW-0812">Transmembrane</keyword>
<name>A0ABM1DT72_PRICU</name>
<keyword evidence="5 6" id="KW-0560">Oxidoreductase</keyword>
<evidence type="ECO:0000256" key="2">
    <source>
        <dbReference type="ARBA" id="ARBA00022630"/>
    </source>
</evidence>
<keyword evidence="6" id="KW-0503">Monooxygenase</keyword>
<dbReference type="InterPro" id="IPR020946">
    <property type="entry name" value="Flavin_mOase-like"/>
</dbReference>
<evidence type="ECO:0000313" key="8">
    <source>
        <dbReference type="Proteomes" id="UP000695022"/>
    </source>
</evidence>